<keyword evidence="6" id="KW-1185">Reference proteome</keyword>
<keyword evidence="2" id="KW-0677">Repeat</keyword>
<feature type="domain" description="EF-hand" evidence="4">
    <location>
        <begin position="142"/>
        <end position="177"/>
    </location>
</feature>
<evidence type="ECO:0000256" key="2">
    <source>
        <dbReference type="ARBA" id="ARBA00022737"/>
    </source>
</evidence>
<evidence type="ECO:0000259" key="4">
    <source>
        <dbReference type="PROSITE" id="PS50222"/>
    </source>
</evidence>
<sequence>MLHEIFSIFDENGDGLVDSRDISRVVEKLGLPPIESTSSAQALMAGSAIINNEQYVDKREFSQFYSTVCGMKFDGNCDKESMLMRNSSDSSGDESKYATIQTHGDEDLVDAFNVFDEDRNGLISANELRSVLISLGFSQEACALEACTAMIARVDKNGDARVDLCEFTSLLRLECHHDSCGILALL</sequence>
<dbReference type="EMBL" id="CM035425">
    <property type="protein sequence ID" value="KAH7331444.1"/>
    <property type="molecule type" value="Genomic_DNA"/>
</dbReference>
<accession>A0A8T2SHL6</accession>
<evidence type="ECO:0000313" key="6">
    <source>
        <dbReference type="Proteomes" id="UP000825935"/>
    </source>
</evidence>
<dbReference type="InterPro" id="IPR039647">
    <property type="entry name" value="EF_hand_pair_protein_CML-like"/>
</dbReference>
<comment type="caution">
    <text evidence="5">The sequence shown here is derived from an EMBL/GenBank/DDBJ whole genome shotgun (WGS) entry which is preliminary data.</text>
</comment>
<dbReference type="SUPFAM" id="SSF47473">
    <property type="entry name" value="EF-hand"/>
    <property type="match status" value="1"/>
</dbReference>
<evidence type="ECO:0000313" key="5">
    <source>
        <dbReference type="EMBL" id="KAH7331444.1"/>
    </source>
</evidence>
<keyword evidence="3" id="KW-0106">Calcium</keyword>
<protein>
    <recommendedName>
        <fullName evidence="4">EF-hand domain-containing protein</fullName>
    </recommendedName>
</protein>
<dbReference type="Pfam" id="PF13499">
    <property type="entry name" value="EF-hand_7"/>
    <property type="match status" value="1"/>
</dbReference>
<dbReference type="InterPro" id="IPR011992">
    <property type="entry name" value="EF-hand-dom_pair"/>
</dbReference>
<dbReference type="CDD" id="cd00051">
    <property type="entry name" value="EFh"/>
    <property type="match status" value="1"/>
</dbReference>
<feature type="domain" description="EF-hand" evidence="4">
    <location>
        <begin position="1"/>
        <end position="32"/>
    </location>
</feature>
<dbReference type="InterPro" id="IPR002048">
    <property type="entry name" value="EF_hand_dom"/>
</dbReference>
<dbReference type="Pfam" id="PF13202">
    <property type="entry name" value="EF-hand_5"/>
    <property type="match status" value="1"/>
</dbReference>
<name>A0A8T2SHL6_CERRI</name>
<dbReference type="OrthoDB" id="26525at2759"/>
<keyword evidence="1" id="KW-0479">Metal-binding</keyword>
<dbReference type="Gene3D" id="1.10.238.10">
    <property type="entry name" value="EF-hand"/>
    <property type="match status" value="2"/>
</dbReference>
<dbReference type="OMA" id="MIMQVEV"/>
<dbReference type="FunFam" id="1.10.238.10:FF:000003">
    <property type="entry name" value="Calmodulin A"/>
    <property type="match status" value="1"/>
</dbReference>
<evidence type="ECO:0000256" key="3">
    <source>
        <dbReference type="ARBA" id="ARBA00022837"/>
    </source>
</evidence>
<dbReference type="PANTHER" id="PTHR10891">
    <property type="entry name" value="EF-HAND CALCIUM-BINDING DOMAIN CONTAINING PROTEIN"/>
    <property type="match status" value="1"/>
</dbReference>
<dbReference type="Proteomes" id="UP000825935">
    <property type="component" value="Chromosome 20"/>
</dbReference>
<feature type="domain" description="EF-hand" evidence="4">
    <location>
        <begin position="103"/>
        <end position="138"/>
    </location>
</feature>
<evidence type="ECO:0000256" key="1">
    <source>
        <dbReference type="ARBA" id="ARBA00022723"/>
    </source>
</evidence>
<dbReference type="AlphaFoldDB" id="A0A8T2SHL6"/>
<dbReference type="PROSITE" id="PS50222">
    <property type="entry name" value="EF_HAND_2"/>
    <property type="match status" value="3"/>
</dbReference>
<dbReference type="PROSITE" id="PS00018">
    <property type="entry name" value="EF_HAND_1"/>
    <property type="match status" value="2"/>
</dbReference>
<gene>
    <name evidence="5" type="ORF">KP509_20G033600</name>
</gene>
<dbReference type="InterPro" id="IPR018247">
    <property type="entry name" value="EF_Hand_1_Ca_BS"/>
</dbReference>
<dbReference type="GO" id="GO:0005509">
    <property type="term" value="F:calcium ion binding"/>
    <property type="evidence" value="ECO:0007669"/>
    <property type="project" value="InterPro"/>
</dbReference>
<reference evidence="5" key="1">
    <citation type="submission" date="2021-08" db="EMBL/GenBank/DDBJ databases">
        <title>WGS assembly of Ceratopteris richardii.</title>
        <authorList>
            <person name="Marchant D.B."/>
            <person name="Chen G."/>
            <person name="Jenkins J."/>
            <person name="Shu S."/>
            <person name="Leebens-Mack J."/>
            <person name="Grimwood J."/>
            <person name="Schmutz J."/>
            <person name="Soltis P."/>
            <person name="Soltis D."/>
            <person name="Chen Z.-H."/>
        </authorList>
    </citation>
    <scope>NUCLEOTIDE SEQUENCE</scope>
    <source>
        <strain evidence="5">Whitten #5841</strain>
        <tissue evidence="5">Leaf</tissue>
    </source>
</reference>
<dbReference type="SMART" id="SM00054">
    <property type="entry name" value="EFh"/>
    <property type="match status" value="3"/>
</dbReference>
<organism evidence="5 6">
    <name type="scientific">Ceratopteris richardii</name>
    <name type="common">Triangle waterfern</name>
    <dbReference type="NCBI Taxonomy" id="49495"/>
    <lineage>
        <taxon>Eukaryota</taxon>
        <taxon>Viridiplantae</taxon>
        <taxon>Streptophyta</taxon>
        <taxon>Embryophyta</taxon>
        <taxon>Tracheophyta</taxon>
        <taxon>Polypodiopsida</taxon>
        <taxon>Polypodiidae</taxon>
        <taxon>Polypodiales</taxon>
        <taxon>Pteridineae</taxon>
        <taxon>Pteridaceae</taxon>
        <taxon>Parkerioideae</taxon>
        <taxon>Ceratopteris</taxon>
    </lineage>
</organism>
<proteinExistence type="predicted"/>